<dbReference type="Pfam" id="PF13335">
    <property type="entry name" value="Mg_chelatase_C"/>
    <property type="match status" value="1"/>
</dbReference>
<keyword evidence="5" id="KW-1185">Reference proteome</keyword>
<evidence type="ECO:0000259" key="3">
    <source>
        <dbReference type="PROSITE" id="PS50051"/>
    </source>
</evidence>
<dbReference type="EMBL" id="SORF01000002">
    <property type="protein sequence ID" value="TDY50459.1"/>
    <property type="molecule type" value="Genomic_DNA"/>
</dbReference>
<name>A0A4R8LS47_9BACL</name>
<evidence type="ECO:0000256" key="1">
    <source>
        <dbReference type="ARBA" id="ARBA00022741"/>
    </source>
</evidence>
<dbReference type="Gene3D" id="3.30.230.10">
    <property type="match status" value="1"/>
</dbReference>
<reference evidence="4 5" key="1">
    <citation type="submission" date="2019-03" db="EMBL/GenBank/DDBJ databases">
        <title>Genomic Encyclopedia of Type Strains, Phase IV (KMG-IV): sequencing the most valuable type-strain genomes for metagenomic binning, comparative biology and taxonomic classification.</title>
        <authorList>
            <person name="Goeker M."/>
        </authorList>
    </citation>
    <scope>NUCLEOTIDE SEQUENCE [LARGE SCALE GENOMIC DNA]</scope>
    <source>
        <strain evidence="4 5">DSM 17974</strain>
    </source>
</reference>
<dbReference type="InterPro" id="IPR027417">
    <property type="entry name" value="P-loop_NTPase"/>
</dbReference>
<dbReference type="PANTHER" id="PTHR32039">
    <property type="entry name" value="MAGNESIUM-CHELATASE SUBUNIT CHLI"/>
    <property type="match status" value="1"/>
</dbReference>
<dbReference type="AlphaFoldDB" id="A0A4R8LS47"/>
<dbReference type="OrthoDB" id="9813147at2"/>
<comment type="caution">
    <text evidence="4">The sequence shown here is derived from an EMBL/GenBank/DDBJ whole genome shotgun (WGS) entry which is preliminary data.</text>
</comment>
<evidence type="ECO:0000313" key="5">
    <source>
        <dbReference type="Proteomes" id="UP000294581"/>
    </source>
</evidence>
<dbReference type="InterPro" id="IPR000523">
    <property type="entry name" value="Mg_chelatse_chII-like_cat_dom"/>
</dbReference>
<dbReference type="PANTHER" id="PTHR32039:SF7">
    <property type="entry name" value="COMPETENCE PROTEIN COMM"/>
    <property type="match status" value="1"/>
</dbReference>
<dbReference type="SMART" id="SM00382">
    <property type="entry name" value="AAA"/>
    <property type="match status" value="1"/>
</dbReference>
<dbReference type="Pfam" id="PF01078">
    <property type="entry name" value="Mg_chelatase"/>
    <property type="match status" value="1"/>
</dbReference>
<dbReference type="InterPro" id="IPR014721">
    <property type="entry name" value="Ribsml_uS5_D2-typ_fold_subgr"/>
</dbReference>
<proteinExistence type="predicted"/>
<evidence type="ECO:0000256" key="2">
    <source>
        <dbReference type="ARBA" id="ARBA00022840"/>
    </source>
</evidence>
<gene>
    <name evidence="4" type="ORF">C7445_10210</name>
</gene>
<feature type="domain" description="MCM C-terminal AAA(+) ATPase" evidence="3">
    <location>
        <begin position="292"/>
        <end position="405"/>
    </location>
</feature>
<sequence>MLGRAVSAVHNGIQPELVYVEADVGPGFPRFSIVGLPDSAVSEARLRIRAAFHNCSLPFPKGRITVNLQPASLRKQGSGLDLAIAIAILRAQGVLAEEGNTAFLAELGLDGALVPTESTVGLALRLAEAGVQDLYVASGPLIPEPLTRLVHVAGFSSLTQVVSHLTARRQLGVARLESPRNVTSCTSDATRPLDILDTLPNRAFEKRLLAISAAGRHPLLLIGPPGVGKTTLARLLVDLLPDLSEADALHSYAFHELVNPSARFHVRPPLREPHHTLTPAGLIGGGSPPRPGEVTLADKGVLLFDEWLEFPKATLNALREPLTSGVIHISRNGRTASLPARFLLVGTANPCPCGWRGYRECRCLESDIRRYWSRCPGPIVDRIDLIYYMNRVADGTNQPSYSRDPSTSELREAVRYARTVIEHVDGLDPMKQFQARAVTALTHLCDKLNVTERAIVQTAKLARTIAALAKRDDIRVEDVEEAFALRSSARR</sequence>
<keyword evidence="1" id="KW-0547">Nucleotide-binding</keyword>
<dbReference type="GO" id="GO:0003677">
    <property type="term" value="F:DNA binding"/>
    <property type="evidence" value="ECO:0007669"/>
    <property type="project" value="InterPro"/>
</dbReference>
<dbReference type="InterPro" id="IPR045006">
    <property type="entry name" value="CHLI-like"/>
</dbReference>
<dbReference type="Gene3D" id="3.40.50.300">
    <property type="entry name" value="P-loop containing nucleotide triphosphate hydrolases"/>
    <property type="match status" value="1"/>
</dbReference>
<dbReference type="Pfam" id="PF13541">
    <property type="entry name" value="ChlI"/>
    <property type="match status" value="1"/>
</dbReference>
<accession>A0A4R8LS47</accession>
<keyword evidence="2" id="KW-0067">ATP-binding</keyword>
<dbReference type="PROSITE" id="PS50051">
    <property type="entry name" value="MCM_2"/>
    <property type="match status" value="1"/>
</dbReference>
<dbReference type="Proteomes" id="UP000294581">
    <property type="component" value="Unassembled WGS sequence"/>
</dbReference>
<dbReference type="SUPFAM" id="SSF54211">
    <property type="entry name" value="Ribosomal protein S5 domain 2-like"/>
    <property type="match status" value="1"/>
</dbReference>
<organism evidence="4 5">
    <name type="scientific">Alicyclobacillus sacchari</name>
    <dbReference type="NCBI Taxonomy" id="392010"/>
    <lineage>
        <taxon>Bacteria</taxon>
        <taxon>Bacillati</taxon>
        <taxon>Bacillota</taxon>
        <taxon>Bacilli</taxon>
        <taxon>Bacillales</taxon>
        <taxon>Alicyclobacillaceae</taxon>
        <taxon>Alicyclobacillus</taxon>
    </lineage>
</organism>
<dbReference type="InterPro" id="IPR025158">
    <property type="entry name" value="Mg_chelat-rel_C"/>
</dbReference>
<dbReference type="GO" id="GO:0005524">
    <property type="term" value="F:ATP binding"/>
    <property type="evidence" value="ECO:0007669"/>
    <property type="project" value="UniProtKB-KW"/>
</dbReference>
<dbReference type="InterPro" id="IPR001208">
    <property type="entry name" value="MCM_dom"/>
</dbReference>
<dbReference type="RefSeq" id="WP_134158425.1">
    <property type="nucleotide sequence ID" value="NZ_BSUS01000001.1"/>
</dbReference>
<protein>
    <submittedName>
        <fullName evidence="4">Magnesium chelatase family protein</fullName>
    </submittedName>
</protein>
<dbReference type="SUPFAM" id="SSF52540">
    <property type="entry name" value="P-loop containing nucleoside triphosphate hydrolases"/>
    <property type="match status" value="1"/>
</dbReference>
<evidence type="ECO:0000313" key="4">
    <source>
        <dbReference type="EMBL" id="TDY50459.1"/>
    </source>
</evidence>
<dbReference type="InterPro" id="IPR020568">
    <property type="entry name" value="Ribosomal_Su5_D2-typ_SF"/>
</dbReference>
<dbReference type="InterPro" id="IPR003593">
    <property type="entry name" value="AAA+_ATPase"/>
</dbReference>